<dbReference type="PROSITE" id="PS51192">
    <property type="entry name" value="HELICASE_ATP_BIND_1"/>
    <property type="match status" value="1"/>
</dbReference>
<evidence type="ECO:0000313" key="6">
    <source>
        <dbReference type="EMBL" id="KAL3782980.1"/>
    </source>
</evidence>
<dbReference type="Pfam" id="PF09369">
    <property type="entry name" value="MZB"/>
    <property type="match status" value="1"/>
</dbReference>
<dbReference type="Pfam" id="PF00270">
    <property type="entry name" value="DEAD"/>
    <property type="match status" value="1"/>
</dbReference>
<dbReference type="SMART" id="SM00487">
    <property type="entry name" value="DEXDc"/>
    <property type="match status" value="1"/>
</dbReference>
<dbReference type="SMART" id="SM00490">
    <property type="entry name" value="HELICc"/>
    <property type="match status" value="1"/>
</dbReference>
<dbReference type="PROSITE" id="PS51194">
    <property type="entry name" value="HELICASE_CTER"/>
    <property type="match status" value="1"/>
</dbReference>
<feature type="domain" description="Helicase C-terminal" evidence="5">
    <location>
        <begin position="742"/>
        <end position="899"/>
    </location>
</feature>
<feature type="region of interest" description="Disordered" evidence="3">
    <location>
        <begin position="123"/>
        <end position="166"/>
    </location>
</feature>
<dbReference type="GO" id="GO:0005524">
    <property type="term" value="F:ATP binding"/>
    <property type="evidence" value="ECO:0007669"/>
    <property type="project" value="UniProtKB-KW"/>
</dbReference>
<dbReference type="Pfam" id="PF00271">
    <property type="entry name" value="Helicase_C"/>
    <property type="match status" value="1"/>
</dbReference>
<feature type="region of interest" description="Disordered" evidence="3">
    <location>
        <begin position="60"/>
        <end position="93"/>
    </location>
</feature>
<keyword evidence="1" id="KW-0547">Nucleotide-binding</keyword>
<accession>A0ABD3P450</accession>
<keyword evidence="2" id="KW-0067">ATP-binding</keyword>
<dbReference type="PANTHER" id="PTHR47957:SF3">
    <property type="entry name" value="ATP-DEPENDENT HELICASE HRQ1"/>
    <property type="match status" value="1"/>
</dbReference>
<dbReference type="PANTHER" id="PTHR47957">
    <property type="entry name" value="ATP-DEPENDENT HELICASE HRQ1"/>
    <property type="match status" value="1"/>
</dbReference>
<dbReference type="Proteomes" id="UP001516023">
    <property type="component" value="Unassembled WGS sequence"/>
</dbReference>
<dbReference type="InterPro" id="IPR027417">
    <property type="entry name" value="P-loop_NTPase"/>
</dbReference>
<dbReference type="CDD" id="cd18797">
    <property type="entry name" value="SF2_C_Hrq"/>
    <property type="match status" value="1"/>
</dbReference>
<comment type="caution">
    <text evidence="6">The sequence shown here is derived from an EMBL/GenBank/DDBJ whole genome shotgun (WGS) entry which is preliminary data.</text>
</comment>
<organism evidence="6 7">
    <name type="scientific">Cyclotella cryptica</name>
    <dbReference type="NCBI Taxonomy" id="29204"/>
    <lineage>
        <taxon>Eukaryota</taxon>
        <taxon>Sar</taxon>
        <taxon>Stramenopiles</taxon>
        <taxon>Ochrophyta</taxon>
        <taxon>Bacillariophyta</taxon>
        <taxon>Coscinodiscophyceae</taxon>
        <taxon>Thalassiosirophycidae</taxon>
        <taxon>Stephanodiscales</taxon>
        <taxon>Stephanodiscaceae</taxon>
        <taxon>Cyclotella</taxon>
    </lineage>
</organism>
<name>A0ABD3P450_9STRA</name>
<evidence type="ECO:0000259" key="4">
    <source>
        <dbReference type="PROSITE" id="PS51192"/>
    </source>
</evidence>
<evidence type="ECO:0000313" key="7">
    <source>
        <dbReference type="Proteomes" id="UP001516023"/>
    </source>
</evidence>
<sequence>MDVTKQPSPREASNDSTSIPSNSIVPALERIDPFLRFLTKATGKTAVPLHMLHSVLPKTFSDGNEEASPARSDKSAGFPGVRTGCADDSETKQDHNNNLTEILLELTYRGVLYYQPEKQVVGFPLPPSSSNDESNHATANGDSPTASSILPKPPSKMIGKGLHGSSEAVAKRRMKVLMWTLEKESNWICRMSSSVETLDAAKREGKKKRVTNKKMTASHKTLVDTTSDDKKPQAEPTTTEPLDLGRCCARKSDNLNGNDNRLNLAHVNAKPSDSLETAGEQGDRTSAYRTLHSLLSRKYNEDVSVAATNAPYDNKDDESIEENGLKQHWLPCQVAYAGSHPGRESRYSSLSDDTLNKIPSEVLHLFNLDIDGISDSLSGIKRDEDQNCDLESKSVHSYVSKNKRKLFLHQARAIEAVMNGVHTVVCTGTGSGKSLCFLLPVIAKALSSLQRKSVENDVNSGSASILLFPTKALAQDQFTKINALLKSLPWQSNGGITLRAGVIDGDTPHTQRDSIASECQIILTNPDTLHAAILPNWKRQSYRHLLAGVTTVVIDEAHVYEGTFGAHVALVLTRLKRICTVAFSQSATLRDIPVDQSMKASPLFIACSATMMHPEQHFRVLCPIAENESVCVLASAEDGSPCAPKHFFVWNPPILDVNGNSTNSVFLPKSVRSAESADHHTSNDNIERDIAISNKKRRRKASYHRTSKLRDSESALSFSTEHVYSDKFIRRRHAADETAVLLAKAITSRVRCIAFCKTRCLVEWVYESCLSILRSDTATSHLVSRIESYRGGYSADARRGIEDRLFRGELWGVVGTNALELGVDVGGIDLTLHCGYPGSRNSLLQQSGRAGRGRGSKSCAVIVCFSSPSEQYLWKAPKSILSKGVDVMSSLPIHGSLLQGHLLCAGEEFPLTGSQPVSCLLNDVRTVGPQCPPDEEIFSSRDVYYECVEELIEKSLMQIKVVRAAKSNTEIVDVICHETHPVMKNAWKRVNLRSIEPLNYAIVDISHPLQGGRTDKVYDKAAVLDTVPYSRVFYHAFPGAVIMHRGSQYRIDSMESPPPFLGGATFGRSACTDLLAFARPAQVSYSTQALSISEITVVKQIDSMELSAAINDRCLNTSKAFKNNKTPQAVAGRGIVTVKRSVYGYKKLSHVHRKELSRTSIILPSMEFDTSAMWIDADAINLRDVIVDFDSGVHALSHAMVAVAPIFTACASPDIDCDHSRFECTKILLFDTRAGGSGTTSHLYEKLTVLVQSAVELLDDCTSCHLEAKYDGGCPGCLHSVPCDNFQQNLSRSAGIIIGKHLLERLQNSTTNLKYCPASSTGPRKTIAATVKPKSVLIGRPSWLENSCSQFAEVDE</sequence>
<feature type="region of interest" description="Disordered" evidence="3">
    <location>
        <begin position="222"/>
        <end position="244"/>
    </location>
</feature>
<dbReference type="InterPro" id="IPR014001">
    <property type="entry name" value="Helicase_ATP-bd"/>
</dbReference>
<protein>
    <submittedName>
        <fullName evidence="6">Uncharacterized protein</fullName>
    </submittedName>
</protein>
<proteinExistence type="predicted"/>
<gene>
    <name evidence="6" type="ORF">HJC23_003136</name>
</gene>
<dbReference type="EMBL" id="JABMIG020000271">
    <property type="protein sequence ID" value="KAL3782980.1"/>
    <property type="molecule type" value="Genomic_DNA"/>
</dbReference>
<dbReference type="Gene3D" id="3.40.50.300">
    <property type="entry name" value="P-loop containing nucleotide triphosphate hydrolases"/>
    <property type="match status" value="2"/>
</dbReference>
<evidence type="ECO:0000256" key="2">
    <source>
        <dbReference type="ARBA" id="ARBA00022840"/>
    </source>
</evidence>
<evidence type="ECO:0000256" key="1">
    <source>
        <dbReference type="ARBA" id="ARBA00022741"/>
    </source>
</evidence>
<feature type="region of interest" description="Disordered" evidence="3">
    <location>
        <begin position="1"/>
        <end position="22"/>
    </location>
</feature>
<dbReference type="InterPro" id="IPR018973">
    <property type="entry name" value="MZB"/>
</dbReference>
<reference evidence="6 7" key="1">
    <citation type="journal article" date="2020" name="G3 (Bethesda)">
        <title>Improved Reference Genome for Cyclotella cryptica CCMP332, a Model for Cell Wall Morphogenesis, Salinity Adaptation, and Lipid Production in Diatoms (Bacillariophyta).</title>
        <authorList>
            <person name="Roberts W.R."/>
            <person name="Downey K.M."/>
            <person name="Ruck E.C."/>
            <person name="Traller J.C."/>
            <person name="Alverson A.J."/>
        </authorList>
    </citation>
    <scope>NUCLEOTIDE SEQUENCE [LARGE SCALE GENOMIC DNA]</scope>
    <source>
        <strain evidence="6 7">CCMP332</strain>
    </source>
</reference>
<dbReference type="SUPFAM" id="SSF52540">
    <property type="entry name" value="P-loop containing nucleoside triphosphate hydrolases"/>
    <property type="match status" value="1"/>
</dbReference>
<dbReference type="InterPro" id="IPR011545">
    <property type="entry name" value="DEAD/DEAH_box_helicase_dom"/>
</dbReference>
<evidence type="ECO:0000259" key="5">
    <source>
        <dbReference type="PROSITE" id="PS51194"/>
    </source>
</evidence>
<feature type="compositionally biased region" description="Polar residues" evidence="3">
    <location>
        <begin position="128"/>
        <end position="148"/>
    </location>
</feature>
<keyword evidence="7" id="KW-1185">Reference proteome</keyword>
<dbReference type="InterPro" id="IPR001650">
    <property type="entry name" value="Helicase_C-like"/>
</dbReference>
<dbReference type="CDD" id="cd17923">
    <property type="entry name" value="DEXHc_Hrq1-like"/>
    <property type="match status" value="1"/>
</dbReference>
<evidence type="ECO:0000256" key="3">
    <source>
        <dbReference type="SAM" id="MobiDB-lite"/>
    </source>
</evidence>
<feature type="domain" description="Helicase ATP-binding" evidence="4">
    <location>
        <begin position="414"/>
        <end position="629"/>
    </location>
</feature>